<comment type="caution">
    <text evidence="7">The sequence shown here is derived from an EMBL/GenBank/DDBJ whole genome shotgun (WGS) entry which is preliminary data.</text>
</comment>
<evidence type="ECO:0000256" key="4">
    <source>
        <dbReference type="ARBA" id="ARBA00022729"/>
    </source>
</evidence>
<dbReference type="Gene3D" id="3.40.50.1980">
    <property type="entry name" value="Nitrogenase molybdenum iron protein domain"/>
    <property type="match status" value="2"/>
</dbReference>
<organism evidence="7 8">
    <name type="scientific">Streptomyces pacificus</name>
    <dbReference type="NCBI Taxonomy" id="2705029"/>
    <lineage>
        <taxon>Bacteria</taxon>
        <taxon>Bacillati</taxon>
        <taxon>Actinomycetota</taxon>
        <taxon>Actinomycetes</taxon>
        <taxon>Kitasatosporales</taxon>
        <taxon>Streptomycetaceae</taxon>
        <taxon>Streptomyces</taxon>
    </lineage>
</organism>
<keyword evidence="4" id="KW-0732">Signal</keyword>
<dbReference type="CDD" id="cd01146">
    <property type="entry name" value="FhuD"/>
    <property type="match status" value="1"/>
</dbReference>
<reference evidence="7 8" key="1">
    <citation type="submission" date="2020-02" db="EMBL/GenBank/DDBJ databases">
        <title>Whole Genome Shotgun Sequence of Streptomyces sp. strain CWH03.</title>
        <authorList>
            <person name="Dohra H."/>
            <person name="Kodani S."/>
            <person name="Yamamura H."/>
        </authorList>
    </citation>
    <scope>NUCLEOTIDE SEQUENCE [LARGE SCALE GENOMIC DNA]</scope>
    <source>
        <strain evidence="7 8">CWH03</strain>
    </source>
</reference>
<dbReference type="PROSITE" id="PS50983">
    <property type="entry name" value="FE_B12_PBP"/>
    <property type="match status" value="1"/>
</dbReference>
<protein>
    <submittedName>
        <fullName evidence="7">ABC transporter substrate-binding protein</fullName>
    </submittedName>
</protein>
<dbReference type="PANTHER" id="PTHR30532:SF24">
    <property type="entry name" value="FERRIC ENTEROBACTIN-BINDING PERIPLASMIC PROTEIN FEPB"/>
    <property type="match status" value="1"/>
</dbReference>
<dbReference type="PANTHER" id="PTHR30532">
    <property type="entry name" value="IRON III DICITRATE-BINDING PERIPLASMIC PROTEIN"/>
    <property type="match status" value="1"/>
</dbReference>
<keyword evidence="8" id="KW-1185">Reference proteome</keyword>
<comment type="similarity">
    <text evidence="2">Belongs to the bacterial solute-binding protein 8 family.</text>
</comment>
<gene>
    <name evidence="7" type="ORF">SCWH03_47550</name>
</gene>
<dbReference type="RefSeq" id="WP_173266158.1">
    <property type="nucleotide sequence ID" value="NZ_BLLG01000017.1"/>
</dbReference>
<accession>A0A6A0B1C4</accession>
<dbReference type="AlphaFoldDB" id="A0A6A0B1C4"/>
<proteinExistence type="inferred from homology"/>
<evidence type="ECO:0000313" key="7">
    <source>
        <dbReference type="EMBL" id="GFH38513.1"/>
    </source>
</evidence>
<evidence type="ECO:0000259" key="6">
    <source>
        <dbReference type="PROSITE" id="PS50983"/>
    </source>
</evidence>
<feature type="region of interest" description="Disordered" evidence="5">
    <location>
        <begin position="33"/>
        <end position="52"/>
    </location>
</feature>
<dbReference type="InterPro" id="IPR051313">
    <property type="entry name" value="Bact_iron-sidero_bind"/>
</dbReference>
<name>A0A6A0B1C4_9ACTN</name>
<dbReference type="SUPFAM" id="SSF53807">
    <property type="entry name" value="Helical backbone' metal receptor"/>
    <property type="match status" value="1"/>
</dbReference>
<feature type="domain" description="Fe/B12 periplasmic-binding" evidence="6">
    <location>
        <begin position="73"/>
        <end position="345"/>
    </location>
</feature>
<evidence type="ECO:0000256" key="1">
    <source>
        <dbReference type="ARBA" id="ARBA00004196"/>
    </source>
</evidence>
<evidence type="ECO:0000313" key="8">
    <source>
        <dbReference type="Proteomes" id="UP000484988"/>
    </source>
</evidence>
<sequence>MSPVPRSALARFARDITRRAVAAVAALALSACGGGSEKSESKPSGEAGKTSAAFPVTVEHKYGSTTIDREPKNVVTLGLSDQDAVLALGVKPVGAVDWFKEEPYGKWPWVKDRWGSAPPRIVGERDEYNVEKIAALKPDLIIAQYSGMKEEQYDTLSRIAEVVAQPKGHEDYQAPWQDMSRQIGKALGKSAEAEELIAGIDARFEAVRDKHPEWKGKTVTVGEPYEPGKFSAFSPKDPKVAFLTEMGFTTSDTYRAALGEENVADLSFERFDVMEADRTVWLGTPDTEKALKADPLYQKTKANQENRHLFLPYDSPDIGAALSFNTVLSIPYAIDHVVPMLEAVP</sequence>
<keyword evidence="3" id="KW-0813">Transport</keyword>
<dbReference type="Proteomes" id="UP000484988">
    <property type="component" value="Unassembled WGS sequence"/>
</dbReference>
<evidence type="ECO:0000256" key="5">
    <source>
        <dbReference type="SAM" id="MobiDB-lite"/>
    </source>
</evidence>
<evidence type="ECO:0000256" key="3">
    <source>
        <dbReference type="ARBA" id="ARBA00022448"/>
    </source>
</evidence>
<dbReference type="Pfam" id="PF01497">
    <property type="entry name" value="Peripla_BP_2"/>
    <property type="match status" value="1"/>
</dbReference>
<dbReference type="InterPro" id="IPR002491">
    <property type="entry name" value="ABC_transptr_periplasmic_BD"/>
</dbReference>
<evidence type="ECO:0000256" key="2">
    <source>
        <dbReference type="ARBA" id="ARBA00008814"/>
    </source>
</evidence>
<dbReference type="GO" id="GO:1901678">
    <property type="term" value="P:iron coordination entity transport"/>
    <property type="evidence" value="ECO:0007669"/>
    <property type="project" value="UniProtKB-ARBA"/>
</dbReference>
<dbReference type="PROSITE" id="PS51257">
    <property type="entry name" value="PROKAR_LIPOPROTEIN"/>
    <property type="match status" value="1"/>
</dbReference>
<dbReference type="GO" id="GO:0030288">
    <property type="term" value="C:outer membrane-bounded periplasmic space"/>
    <property type="evidence" value="ECO:0007669"/>
    <property type="project" value="TreeGrafter"/>
</dbReference>
<dbReference type="EMBL" id="BLLG01000017">
    <property type="protein sequence ID" value="GFH38513.1"/>
    <property type="molecule type" value="Genomic_DNA"/>
</dbReference>
<comment type="subcellular location">
    <subcellularLocation>
        <location evidence="1">Cell envelope</location>
    </subcellularLocation>
</comment>